<dbReference type="Proteomes" id="UP000183508">
    <property type="component" value="Unassembled WGS sequence"/>
</dbReference>
<feature type="domain" description="NodB homology" evidence="4">
    <location>
        <begin position="164"/>
        <end position="357"/>
    </location>
</feature>
<dbReference type="Gene3D" id="3.20.20.370">
    <property type="entry name" value="Glycoside hydrolase/deacetylase"/>
    <property type="match status" value="1"/>
</dbReference>
<dbReference type="AlphaFoldDB" id="A0A1I7IF95"/>
<evidence type="ECO:0000256" key="1">
    <source>
        <dbReference type="ARBA" id="ARBA00004613"/>
    </source>
</evidence>
<dbReference type="SUPFAM" id="SSF88713">
    <property type="entry name" value="Glycoside hydrolase/deacetylase"/>
    <property type="match status" value="1"/>
</dbReference>
<name>A0A1I7IF95_9BACL</name>
<comment type="subcellular location">
    <subcellularLocation>
        <location evidence="1">Secreted</location>
    </subcellularLocation>
</comment>
<dbReference type="InterPro" id="IPR011330">
    <property type="entry name" value="Glyco_hydro/deAcase_b/a-brl"/>
</dbReference>
<evidence type="ECO:0000313" key="6">
    <source>
        <dbReference type="Proteomes" id="UP000183508"/>
    </source>
</evidence>
<dbReference type="EMBL" id="FPBV01000006">
    <property type="protein sequence ID" value="SFU71609.1"/>
    <property type="molecule type" value="Genomic_DNA"/>
</dbReference>
<keyword evidence="2" id="KW-0732">Signal</keyword>
<sequence length="357" mass="38974">MKARHFLLAAAALFGGICTLGLWLDQRAILTETRTGAVAGTTPVPENSSNPGAPGAGTVAGTSSSAGVHRTPHDPMNDAGPNKVHLGYRPGSAGYDALPPGVYYQNRVVVVTFHDISPSFRSRYTITPAQFEADLDAMEHAHLNVITNRQFIGFLQHRAHIPDNAVLLTFDDGYSDMYQYALPILRAHHMEGTFFVIVGKADQPADHAGNLGYMTWAQLEAMHRAGMEIQSHTYNSHYLVNVNGHLVAAFNTPIPVNGHMETRREYLTRIQGDFLKAREELEQHLGAPCTQLAWPYGWGTLTATHTALSAGYRYLYTTTPGPVTPWTAPDAIPRIDIGYDTTTPAEAVKDILDTARG</sequence>
<protein>
    <submittedName>
        <fullName evidence="5">Peptidoglycan/xylan/chitin deacetylase, PgdA/CDA1 family</fullName>
    </submittedName>
</protein>
<feature type="compositionally biased region" description="Low complexity" evidence="3">
    <location>
        <begin position="51"/>
        <end position="68"/>
    </location>
</feature>
<proteinExistence type="predicted"/>
<dbReference type="Pfam" id="PF01522">
    <property type="entry name" value="Polysacc_deac_1"/>
    <property type="match status" value="1"/>
</dbReference>
<dbReference type="PANTHER" id="PTHR34216">
    <property type="match status" value="1"/>
</dbReference>
<dbReference type="GO" id="GO:0005975">
    <property type="term" value="P:carbohydrate metabolic process"/>
    <property type="evidence" value="ECO:0007669"/>
    <property type="project" value="InterPro"/>
</dbReference>
<dbReference type="CDD" id="cd10918">
    <property type="entry name" value="CE4_NodB_like_5s_6s"/>
    <property type="match status" value="1"/>
</dbReference>
<dbReference type="GO" id="GO:0016810">
    <property type="term" value="F:hydrolase activity, acting on carbon-nitrogen (but not peptide) bonds"/>
    <property type="evidence" value="ECO:0007669"/>
    <property type="project" value="InterPro"/>
</dbReference>
<gene>
    <name evidence="5" type="ORF">SAMN05421543_106187</name>
</gene>
<organism evidence="5 6">
    <name type="scientific">Alicyclobacillus macrosporangiidus</name>
    <dbReference type="NCBI Taxonomy" id="392015"/>
    <lineage>
        <taxon>Bacteria</taxon>
        <taxon>Bacillati</taxon>
        <taxon>Bacillota</taxon>
        <taxon>Bacilli</taxon>
        <taxon>Bacillales</taxon>
        <taxon>Alicyclobacillaceae</taxon>
        <taxon>Alicyclobacillus</taxon>
    </lineage>
</organism>
<keyword evidence="6" id="KW-1185">Reference proteome</keyword>
<evidence type="ECO:0000259" key="4">
    <source>
        <dbReference type="PROSITE" id="PS51677"/>
    </source>
</evidence>
<accession>A0A1I7IF95</accession>
<evidence type="ECO:0000313" key="5">
    <source>
        <dbReference type="EMBL" id="SFU71609.1"/>
    </source>
</evidence>
<evidence type="ECO:0000256" key="2">
    <source>
        <dbReference type="ARBA" id="ARBA00022729"/>
    </source>
</evidence>
<dbReference type="GO" id="GO:0005576">
    <property type="term" value="C:extracellular region"/>
    <property type="evidence" value="ECO:0007669"/>
    <property type="project" value="UniProtKB-SubCell"/>
</dbReference>
<reference evidence="6" key="1">
    <citation type="submission" date="2016-10" db="EMBL/GenBank/DDBJ databases">
        <authorList>
            <person name="Varghese N."/>
        </authorList>
    </citation>
    <scope>NUCLEOTIDE SEQUENCE [LARGE SCALE GENOMIC DNA]</scope>
    <source>
        <strain evidence="6">DSM 17980</strain>
    </source>
</reference>
<dbReference type="InterPro" id="IPR002509">
    <property type="entry name" value="NODB_dom"/>
</dbReference>
<feature type="region of interest" description="Disordered" evidence="3">
    <location>
        <begin position="40"/>
        <end position="82"/>
    </location>
</feature>
<dbReference type="PANTHER" id="PTHR34216:SF3">
    <property type="entry name" value="POLY-BETA-1,6-N-ACETYL-D-GLUCOSAMINE N-DEACETYLASE"/>
    <property type="match status" value="1"/>
</dbReference>
<dbReference type="InterPro" id="IPR051398">
    <property type="entry name" value="Polysacch_Deacetylase"/>
</dbReference>
<evidence type="ECO:0000256" key="3">
    <source>
        <dbReference type="SAM" id="MobiDB-lite"/>
    </source>
</evidence>
<dbReference type="PROSITE" id="PS51677">
    <property type="entry name" value="NODB"/>
    <property type="match status" value="1"/>
</dbReference>
<dbReference type="RefSeq" id="WP_074951132.1">
    <property type="nucleotide sequence ID" value="NZ_FPBV01000006.1"/>
</dbReference>
<dbReference type="STRING" id="392015.SAMN05421543_106187"/>